<dbReference type="FunCoup" id="G8JQQ3">
    <property type="interactions" value="247"/>
</dbReference>
<sequence length="241" mass="28716">MSRNVDKANSVLVRYQELQAETESGYKDYSRFKRPTKIYKVSKLQEAQRWRNEVVKDIGNKITQIHDPSLNDFQVEEINGELNRLFQEKQRWENHIRRNLKGPDYRKIKGLNTSGGSLINGTRYFGRALELPHVQKMIKQRNEVRQKRLSKSQQEQQLKAKIRRWKKELGPHYYGNEVSENFLEYEEDRSQEIKLNIAASISEKQKPQCIISEFKDLPSLDDVERWLVEKRKKRLQEQLGL</sequence>
<keyword evidence="7" id="KW-1185">Reference proteome</keyword>
<protein>
    <recommendedName>
        <fullName evidence="3">Pre-mRNA-splicing factor ISY1</fullName>
    </recommendedName>
</protein>
<comment type="subcellular location">
    <subcellularLocation>
        <location evidence="1">Nucleus</location>
    </subcellularLocation>
</comment>
<dbReference type="PANTHER" id="PTHR13021">
    <property type="entry name" value="PRE-MRNA-SPLICING FACTOR ISY1"/>
    <property type="match status" value="1"/>
</dbReference>
<accession>G8JQQ3</accession>
<dbReference type="STRING" id="931890.G8JQQ3"/>
<dbReference type="Pfam" id="PF06246">
    <property type="entry name" value="Isy1"/>
    <property type="match status" value="1"/>
</dbReference>
<evidence type="ECO:0000256" key="4">
    <source>
        <dbReference type="ARBA" id="ARBA00023187"/>
    </source>
</evidence>
<dbReference type="GO" id="GO:0000389">
    <property type="term" value="P:mRNA 3'-splice site recognition"/>
    <property type="evidence" value="ECO:0007669"/>
    <property type="project" value="EnsemblFungi"/>
</dbReference>
<dbReference type="SUPFAM" id="SSF140102">
    <property type="entry name" value="ISY1 domain-like"/>
    <property type="match status" value="1"/>
</dbReference>
<name>G8JQQ3_ERECY</name>
<evidence type="ECO:0000256" key="1">
    <source>
        <dbReference type="ARBA" id="ARBA00004123"/>
    </source>
</evidence>
<comment type="similarity">
    <text evidence="2">Belongs to the ISY1 family.</text>
</comment>
<dbReference type="InterPro" id="IPR029012">
    <property type="entry name" value="Helix_hairpin_bin_sf"/>
</dbReference>
<dbReference type="Proteomes" id="UP000006790">
    <property type="component" value="Chromosome 3"/>
</dbReference>
<evidence type="ECO:0000256" key="5">
    <source>
        <dbReference type="ARBA" id="ARBA00023242"/>
    </source>
</evidence>
<proteinExistence type="inferred from homology"/>
<dbReference type="GO" id="GO:0071020">
    <property type="term" value="C:post-spliceosomal complex"/>
    <property type="evidence" value="ECO:0007669"/>
    <property type="project" value="EnsemblFungi"/>
</dbReference>
<dbReference type="GO" id="GO:0000350">
    <property type="term" value="P:generation of catalytic spliceosome for second transesterification step"/>
    <property type="evidence" value="ECO:0007669"/>
    <property type="project" value="EnsemblFungi"/>
</dbReference>
<keyword evidence="4" id="KW-0507">mRNA processing</keyword>
<evidence type="ECO:0000313" key="7">
    <source>
        <dbReference type="Proteomes" id="UP000006790"/>
    </source>
</evidence>
<dbReference type="HOGENOM" id="CLU_043453_2_1_1"/>
<keyword evidence="4" id="KW-0508">mRNA splicing</keyword>
<dbReference type="GO" id="GO:0000384">
    <property type="term" value="F:first spliceosomal transesterification activity"/>
    <property type="evidence" value="ECO:0007669"/>
    <property type="project" value="EnsemblFungi"/>
</dbReference>
<dbReference type="AlphaFoldDB" id="G8JQQ3"/>
<dbReference type="InParanoid" id="G8JQQ3"/>
<dbReference type="RefSeq" id="XP_003645854.1">
    <property type="nucleotide sequence ID" value="XM_003645806.1"/>
</dbReference>
<dbReference type="KEGG" id="erc:Ecym_3566"/>
<dbReference type="eggNOG" id="KOG3068">
    <property type="taxonomic scope" value="Eukaryota"/>
</dbReference>
<dbReference type="EMBL" id="CP002499">
    <property type="protein sequence ID" value="AET39037.1"/>
    <property type="molecule type" value="Genomic_DNA"/>
</dbReference>
<dbReference type="GeneID" id="11472333"/>
<dbReference type="InterPro" id="IPR009360">
    <property type="entry name" value="Isy1"/>
</dbReference>
<gene>
    <name evidence="6" type="ordered locus">Ecym_3566</name>
</gene>
<dbReference type="OMA" id="WEHHIKS"/>
<dbReference type="InterPro" id="IPR037200">
    <property type="entry name" value="Isy1_sf"/>
</dbReference>
<organism evidence="6 7">
    <name type="scientific">Eremothecium cymbalariae (strain CBS 270.75 / DBVPG 7215 / KCTC 17166 / NRRL Y-17582)</name>
    <name type="common">Yeast</name>
    <dbReference type="NCBI Taxonomy" id="931890"/>
    <lineage>
        <taxon>Eukaryota</taxon>
        <taxon>Fungi</taxon>
        <taxon>Dikarya</taxon>
        <taxon>Ascomycota</taxon>
        <taxon>Saccharomycotina</taxon>
        <taxon>Saccharomycetes</taxon>
        <taxon>Saccharomycetales</taxon>
        <taxon>Saccharomycetaceae</taxon>
        <taxon>Eremothecium</taxon>
    </lineage>
</organism>
<dbReference type="GO" id="GO:0071006">
    <property type="term" value="C:U2-type catalytic step 1 spliceosome"/>
    <property type="evidence" value="ECO:0007669"/>
    <property type="project" value="EnsemblFungi"/>
</dbReference>
<keyword evidence="5" id="KW-0539">Nucleus</keyword>
<evidence type="ECO:0000256" key="2">
    <source>
        <dbReference type="ARBA" id="ARBA00007002"/>
    </source>
</evidence>
<dbReference type="GO" id="GO:0000974">
    <property type="term" value="C:Prp19 complex"/>
    <property type="evidence" value="ECO:0007669"/>
    <property type="project" value="EnsemblFungi"/>
</dbReference>
<dbReference type="GO" id="GO:0071014">
    <property type="term" value="C:post-mRNA release spliceosomal complex"/>
    <property type="evidence" value="ECO:0007669"/>
    <property type="project" value="EnsemblFungi"/>
</dbReference>
<dbReference type="OrthoDB" id="1739576at2759"/>
<evidence type="ECO:0000313" key="6">
    <source>
        <dbReference type="EMBL" id="AET39037.1"/>
    </source>
</evidence>
<dbReference type="Gene3D" id="1.10.287.660">
    <property type="entry name" value="Helix hairpin bin"/>
    <property type="match status" value="1"/>
</dbReference>
<dbReference type="GO" id="GO:0071007">
    <property type="term" value="C:U2-type catalytic step 2 spliceosome"/>
    <property type="evidence" value="ECO:0007669"/>
    <property type="project" value="EnsemblFungi"/>
</dbReference>
<evidence type="ECO:0000256" key="3">
    <source>
        <dbReference type="ARBA" id="ARBA00019194"/>
    </source>
</evidence>
<reference evidence="7" key="1">
    <citation type="journal article" date="2012" name="G3 (Bethesda)">
        <title>Pichia sorbitophila, an interspecies yeast hybrid reveals early steps of genome resolution following polyploidization.</title>
        <authorList>
            <person name="Leh Louis V."/>
            <person name="Despons L."/>
            <person name="Friedrich A."/>
            <person name="Martin T."/>
            <person name="Durrens P."/>
            <person name="Casaregola S."/>
            <person name="Neuveglise C."/>
            <person name="Fairhead C."/>
            <person name="Marck C."/>
            <person name="Cruz J.A."/>
            <person name="Straub M.L."/>
            <person name="Kugler V."/>
            <person name="Sacerdot C."/>
            <person name="Uzunov Z."/>
            <person name="Thierry A."/>
            <person name="Weiss S."/>
            <person name="Bleykasten C."/>
            <person name="De Montigny J."/>
            <person name="Jacques N."/>
            <person name="Jung P."/>
            <person name="Lemaire M."/>
            <person name="Mallet S."/>
            <person name="Morel G."/>
            <person name="Richard G.F."/>
            <person name="Sarkar A."/>
            <person name="Savel G."/>
            <person name="Schacherer J."/>
            <person name="Seret M.L."/>
            <person name="Talla E."/>
            <person name="Samson G."/>
            <person name="Jubin C."/>
            <person name="Poulain J."/>
            <person name="Vacherie B."/>
            <person name="Barbe V."/>
            <person name="Pelletier E."/>
            <person name="Sherman D.J."/>
            <person name="Westhof E."/>
            <person name="Weissenbach J."/>
            <person name="Baret P.V."/>
            <person name="Wincker P."/>
            <person name="Gaillardin C."/>
            <person name="Dujon B."/>
            <person name="Souciet J.L."/>
        </authorList>
    </citation>
    <scope>NUCLEOTIDE SEQUENCE [LARGE SCALE GENOMIC DNA]</scope>
    <source>
        <strain evidence="7">CBS 270.75 / DBVPG 7215 / KCTC 17166 / NRRL Y-17582</strain>
    </source>
</reference>